<dbReference type="AlphaFoldDB" id="A0A2W1NR09"/>
<dbReference type="PANTHER" id="PTHR23150:SF19">
    <property type="entry name" value="FORMYLGLYCINE-GENERATING ENZYME"/>
    <property type="match status" value="1"/>
</dbReference>
<name>A0A2W1NR09_9FLAO</name>
<organism evidence="2 3">
    <name type="scientific">Putridiphycobacter roseus</name>
    <dbReference type="NCBI Taxonomy" id="2219161"/>
    <lineage>
        <taxon>Bacteria</taxon>
        <taxon>Pseudomonadati</taxon>
        <taxon>Bacteroidota</taxon>
        <taxon>Flavobacteriia</taxon>
        <taxon>Flavobacteriales</taxon>
        <taxon>Crocinitomicaceae</taxon>
        <taxon>Putridiphycobacter</taxon>
    </lineage>
</organism>
<dbReference type="EMBL" id="QKSB01000002">
    <property type="protein sequence ID" value="PZE18092.1"/>
    <property type="molecule type" value="Genomic_DNA"/>
</dbReference>
<dbReference type="InterPro" id="IPR016187">
    <property type="entry name" value="CTDL_fold"/>
</dbReference>
<evidence type="ECO:0000259" key="1">
    <source>
        <dbReference type="Pfam" id="PF03781"/>
    </source>
</evidence>
<evidence type="ECO:0000313" key="2">
    <source>
        <dbReference type="EMBL" id="PZE18092.1"/>
    </source>
</evidence>
<sequence length="255" mass="29461">MKTKHLILIILSTFTWLGLQAQTKMVFIKGGTFVPLYGTDSLPVKINDLYMDVYPVTNMQYLAFVKQHQKWQKNKVLRIFADQNYLMGWLNDTTLANNMNRMSPVTNISWYAAKAYCDCLDKRLPTVDEWEYVGMANDSIPDARLLKNYNTYILAWYEKPRSYKNTIGSTFKNYYGVYDMHGLVWEWTSDFNSILISGESRKDVDNDKNLFCGSGAVGANDLMDYAAFMRYALRGSLKANYAMRNLGFRCVSDVK</sequence>
<dbReference type="InterPro" id="IPR005532">
    <property type="entry name" value="SUMF_dom"/>
</dbReference>
<dbReference type="Proteomes" id="UP000249248">
    <property type="component" value="Unassembled WGS sequence"/>
</dbReference>
<comment type="caution">
    <text evidence="2">The sequence shown here is derived from an EMBL/GenBank/DDBJ whole genome shotgun (WGS) entry which is preliminary data.</text>
</comment>
<dbReference type="Gene3D" id="3.90.1580.10">
    <property type="entry name" value="paralog of FGE (formylglycine-generating enzyme)"/>
    <property type="match status" value="1"/>
</dbReference>
<gene>
    <name evidence="2" type="ORF">DNU06_05610</name>
</gene>
<reference evidence="2 3" key="1">
    <citation type="submission" date="2018-06" db="EMBL/GenBank/DDBJ databases">
        <title>The draft genome sequence of Crocinitomix sp. SM1701.</title>
        <authorList>
            <person name="Zhang X."/>
        </authorList>
    </citation>
    <scope>NUCLEOTIDE SEQUENCE [LARGE SCALE GENOMIC DNA]</scope>
    <source>
        <strain evidence="2 3">SM1701</strain>
    </source>
</reference>
<dbReference type="OrthoDB" id="9768004at2"/>
<dbReference type="InterPro" id="IPR051043">
    <property type="entry name" value="Sulfatase_Mod_Factor_Kinase"/>
</dbReference>
<dbReference type="InterPro" id="IPR042095">
    <property type="entry name" value="SUMF_sf"/>
</dbReference>
<proteinExistence type="predicted"/>
<dbReference type="SUPFAM" id="SSF56436">
    <property type="entry name" value="C-type lectin-like"/>
    <property type="match status" value="1"/>
</dbReference>
<feature type="domain" description="Sulfatase-modifying factor enzyme-like" evidence="1">
    <location>
        <begin position="23"/>
        <end position="251"/>
    </location>
</feature>
<dbReference type="Pfam" id="PF03781">
    <property type="entry name" value="FGE-sulfatase"/>
    <property type="match status" value="1"/>
</dbReference>
<dbReference type="PANTHER" id="PTHR23150">
    <property type="entry name" value="SULFATASE MODIFYING FACTOR 1, 2"/>
    <property type="match status" value="1"/>
</dbReference>
<accession>A0A2W1NR09</accession>
<keyword evidence="3" id="KW-1185">Reference proteome</keyword>
<dbReference type="RefSeq" id="WP_111062245.1">
    <property type="nucleotide sequence ID" value="NZ_JBHUCU010000002.1"/>
</dbReference>
<dbReference type="GO" id="GO:0120147">
    <property type="term" value="F:formylglycine-generating oxidase activity"/>
    <property type="evidence" value="ECO:0007669"/>
    <property type="project" value="TreeGrafter"/>
</dbReference>
<evidence type="ECO:0000313" key="3">
    <source>
        <dbReference type="Proteomes" id="UP000249248"/>
    </source>
</evidence>
<protein>
    <submittedName>
        <fullName evidence="2">Formylglycine-generating enzyme family protein</fullName>
    </submittedName>
</protein>